<name>A0A395S5P5_FUSSP</name>
<reference evidence="2 3" key="1">
    <citation type="journal article" date="2018" name="PLoS Pathog.">
        <title>Evolution of structural diversity of trichothecenes, a family of toxins produced by plant pathogenic and entomopathogenic fungi.</title>
        <authorList>
            <person name="Proctor R.H."/>
            <person name="McCormick S.P."/>
            <person name="Kim H.S."/>
            <person name="Cardoza R.E."/>
            <person name="Stanley A.M."/>
            <person name="Lindo L."/>
            <person name="Kelly A."/>
            <person name="Brown D.W."/>
            <person name="Lee T."/>
            <person name="Vaughan M.M."/>
            <person name="Alexander N.J."/>
            <person name="Busman M."/>
            <person name="Gutierrez S."/>
        </authorList>
    </citation>
    <scope>NUCLEOTIDE SEQUENCE [LARGE SCALE GENOMIC DNA]</scope>
    <source>
        <strain evidence="2 3">NRRL 3299</strain>
    </source>
</reference>
<keyword evidence="3" id="KW-1185">Reference proteome</keyword>
<comment type="caution">
    <text evidence="2">The sequence shown here is derived from an EMBL/GenBank/DDBJ whole genome shotgun (WGS) entry which is preliminary data.</text>
</comment>
<accession>A0A395S5P5</accession>
<gene>
    <name evidence="2" type="ORF">FSPOR_5881</name>
</gene>
<dbReference type="PANTHER" id="PTHR35910:SF1">
    <property type="entry name" value="2EXR DOMAIN-CONTAINING PROTEIN"/>
    <property type="match status" value="1"/>
</dbReference>
<dbReference type="AlphaFoldDB" id="A0A395S5P5"/>
<protein>
    <recommendedName>
        <fullName evidence="1">2EXR domain-containing protein</fullName>
    </recommendedName>
</protein>
<proteinExistence type="predicted"/>
<dbReference type="PANTHER" id="PTHR35910">
    <property type="entry name" value="2EXR DOMAIN-CONTAINING PROTEIN"/>
    <property type="match status" value="1"/>
</dbReference>
<evidence type="ECO:0000259" key="1">
    <source>
        <dbReference type="Pfam" id="PF20150"/>
    </source>
</evidence>
<evidence type="ECO:0000313" key="2">
    <source>
        <dbReference type="EMBL" id="RGP67691.1"/>
    </source>
</evidence>
<organism evidence="2 3">
    <name type="scientific">Fusarium sporotrichioides</name>
    <dbReference type="NCBI Taxonomy" id="5514"/>
    <lineage>
        <taxon>Eukaryota</taxon>
        <taxon>Fungi</taxon>
        <taxon>Dikarya</taxon>
        <taxon>Ascomycota</taxon>
        <taxon>Pezizomycotina</taxon>
        <taxon>Sordariomycetes</taxon>
        <taxon>Hypocreomycetidae</taxon>
        <taxon>Hypocreales</taxon>
        <taxon>Nectriaceae</taxon>
        <taxon>Fusarium</taxon>
    </lineage>
</organism>
<dbReference type="InterPro" id="IPR045518">
    <property type="entry name" value="2EXR"/>
</dbReference>
<feature type="domain" description="2EXR" evidence="1">
    <location>
        <begin position="4"/>
        <end position="103"/>
    </location>
</feature>
<dbReference type="Proteomes" id="UP000266152">
    <property type="component" value="Unassembled WGS sequence"/>
</dbReference>
<dbReference type="EMBL" id="PXOF01000079">
    <property type="protein sequence ID" value="RGP67691.1"/>
    <property type="molecule type" value="Genomic_DNA"/>
</dbReference>
<evidence type="ECO:0000313" key="3">
    <source>
        <dbReference type="Proteomes" id="UP000266152"/>
    </source>
</evidence>
<sequence>MTTFNRFPDLPTELRVQIWKLVIRDDRPGVHIFSHCDSTKKSLSEMRVMVSREWCGSTFCELSPLHYFDSVRKDVPRKNVSTYLIDGGMWTACKESRSIMENHFRQSDWNDILPRRDLFVLQIDSVDDIDWRKIGSDSSFGASTLGGRGIYHIGIELNPEWWDSKEGEWDYSVLRTLTRAALDSDPLSAIWIIDHGHKRRKDAPAFEAIYNDKSHLEAFSASDRKLLEVDPQHPEHWTDSHTRLPPDAWNPNSSSLDFARCIRDEIEDERLSDYDKLFGYHYSCHVGILGWDDL</sequence>
<dbReference type="Pfam" id="PF20150">
    <property type="entry name" value="2EXR"/>
    <property type="match status" value="1"/>
</dbReference>